<dbReference type="SUPFAM" id="SSF55957">
    <property type="entry name" value="Phosphoglucomutase, C-terminal domain"/>
    <property type="match status" value="1"/>
</dbReference>
<evidence type="ECO:0000256" key="3">
    <source>
        <dbReference type="ARBA" id="ARBA00005164"/>
    </source>
</evidence>
<protein>
    <recommendedName>
        <fullName evidence="12">Phosphoglucomutase</fullName>
        <ecNumber evidence="6">5.4.2.2</ecNumber>
    </recommendedName>
    <alternativeName>
        <fullName evidence="14">Alpha-phosphoglucomutase</fullName>
    </alternativeName>
    <alternativeName>
        <fullName evidence="13">Glucose phosphomutase</fullName>
    </alternativeName>
</protein>
<dbReference type="EMBL" id="QLZR01000007">
    <property type="protein sequence ID" value="RAZ74698.1"/>
    <property type="molecule type" value="Genomic_DNA"/>
</dbReference>
<comment type="pathway">
    <text evidence="4">Lipid metabolism.</text>
</comment>
<evidence type="ECO:0000259" key="18">
    <source>
        <dbReference type="Pfam" id="PF02879"/>
    </source>
</evidence>
<dbReference type="Pfam" id="PF00408">
    <property type="entry name" value="PGM_PMM_IV"/>
    <property type="match status" value="1"/>
</dbReference>
<dbReference type="PANTHER" id="PTHR45745">
    <property type="entry name" value="PHOSPHOMANNOMUTASE 45A"/>
    <property type="match status" value="1"/>
</dbReference>
<comment type="cofactor">
    <cofactor evidence="2">
        <name>Mg(2+)</name>
        <dbReference type="ChEBI" id="CHEBI:18420"/>
    </cofactor>
</comment>
<accession>A0A365KNW3</accession>
<dbReference type="PRINTS" id="PR00509">
    <property type="entry name" value="PGMPMM"/>
</dbReference>
<feature type="domain" description="Alpha-D-phosphohexomutase C-terminal" evidence="16">
    <location>
        <begin position="500"/>
        <end position="552"/>
    </location>
</feature>
<evidence type="ECO:0000256" key="1">
    <source>
        <dbReference type="ARBA" id="ARBA00000443"/>
    </source>
</evidence>
<name>A0A365KNW3_9BACL</name>
<dbReference type="Pfam" id="PF02880">
    <property type="entry name" value="PGM_PMM_III"/>
    <property type="match status" value="1"/>
</dbReference>
<keyword evidence="7" id="KW-0313">Glucose metabolism</keyword>
<keyword evidence="7" id="KW-0119">Carbohydrate metabolism</keyword>
<comment type="catalytic activity">
    <reaction evidence="1">
        <text>alpha-D-glucose 1-phosphate = alpha-D-glucose 6-phosphate</text>
        <dbReference type="Rhea" id="RHEA:23536"/>
        <dbReference type="ChEBI" id="CHEBI:58225"/>
        <dbReference type="ChEBI" id="CHEBI:58601"/>
        <dbReference type="EC" id="5.4.2.2"/>
    </reaction>
</comment>
<dbReference type="SUPFAM" id="SSF53738">
    <property type="entry name" value="Phosphoglucomutase, first 3 domains"/>
    <property type="match status" value="3"/>
</dbReference>
<evidence type="ECO:0000259" key="19">
    <source>
        <dbReference type="Pfam" id="PF02880"/>
    </source>
</evidence>
<evidence type="ECO:0000256" key="14">
    <source>
        <dbReference type="ARBA" id="ARBA00041467"/>
    </source>
</evidence>
<dbReference type="Pfam" id="PF02879">
    <property type="entry name" value="PGM_PMM_II"/>
    <property type="match status" value="1"/>
</dbReference>
<evidence type="ECO:0000256" key="11">
    <source>
        <dbReference type="ARBA" id="ARBA00023235"/>
    </source>
</evidence>
<proteinExistence type="inferred from homology"/>
<reference evidence="20 21" key="1">
    <citation type="submission" date="2018-06" db="EMBL/GenBank/DDBJ databases">
        <title>The draft genome sequences of strains SCU63 and S1.</title>
        <authorList>
            <person name="Gan L."/>
        </authorList>
    </citation>
    <scope>NUCLEOTIDE SEQUENCE [LARGE SCALE GENOMIC DNA]</scope>
    <source>
        <strain evidence="20 21">SCU63</strain>
    </source>
</reference>
<feature type="domain" description="Alpha-D-phosphohexomutase alpha/beta/alpha" evidence="17">
    <location>
        <begin position="43"/>
        <end position="179"/>
    </location>
</feature>
<dbReference type="Gene3D" id="3.40.120.10">
    <property type="entry name" value="Alpha-D-Glucose-1,6-Bisphosphate, subunit A, domain 3"/>
    <property type="match status" value="3"/>
</dbReference>
<dbReference type="Gene3D" id="3.30.310.50">
    <property type="entry name" value="Alpha-D-phosphohexomutase, C-terminal domain"/>
    <property type="match status" value="1"/>
</dbReference>
<evidence type="ECO:0000256" key="7">
    <source>
        <dbReference type="ARBA" id="ARBA00022526"/>
    </source>
</evidence>
<evidence type="ECO:0000256" key="2">
    <source>
        <dbReference type="ARBA" id="ARBA00001946"/>
    </source>
</evidence>
<feature type="domain" description="Alpha-D-phosphohexomutase alpha/beta/alpha" evidence="18">
    <location>
        <begin position="213"/>
        <end position="308"/>
    </location>
</feature>
<keyword evidence="8" id="KW-0597">Phosphoprotein</keyword>
<dbReference type="RefSeq" id="WP_112224548.1">
    <property type="nucleotide sequence ID" value="NZ_CP047673.1"/>
</dbReference>
<keyword evidence="21" id="KW-1185">Reference proteome</keyword>
<evidence type="ECO:0000259" key="16">
    <source>
        <dbReference type="Pfam" id="PF00408"/>
    </source>
</evidence>
<dbReference type="GO" id="GO:0008973">
    <property type="term" value="F:phosphopentomutase activity"/>
    <property type="evidence" value="ECO:0007669"/>
    <property type="project" value="TreeGrafter"/>
</dbReference>
<dbReference type="Proteomes" id="UP000251002">
    <property type="component" value="Unassembled WGS sequence"/>
</dbReference>
<dbReference type="EC" id="5.4.2.2" evidence="6"/>
<feature type="domain" description="Alpha-D-phosphohexomutase alpha/beta/alpha" evidence="19">
    <location>
        <begin position="317"/>
        <end position="441"/>
    </location>
</feature>
<dbReference type="InterPro" id="IPR005844">
    <property type="entry name" value="A-D-PHexomutase_a/b/a-I"/>
</dbReference>
<sequence>MNWKERIKRWLDHEGLDEETRKSLDLLREDEKLAEDAFYQDLTFGTGGMRGEIGPGTNRMNVYTVRKASQGIADYIKSNGDEAMARGIVIAYDSRRMSPEFAEEAAKTFASNGIHTYLYNGTRTTPQLSFSVRYLHAFMGVVVTASHNPPEYNGYKVYGEDGAQLNLEDADRVIEFVSNVEDELTIVNESYKPELLVTVGDSVDQAYLTNALTVREQPAASPIQAVFTPLHGASGATVQQLLEKAGYTDVTYVAEQMEPNGEFPTVTSPNPEEAGAFELAKKYGKEAGADLLIAVDPDGDRVGIAVTNGEHYELLSGNQTGAILIEYLLSQKQAKGELPENGRIFKTIVTSEFGRAVGDSYGVKTTDVLTGFKFIGEKLRENDGTGEFEFLFGYEESYGYLIRDFARDKDAVQSVLLLVEAAAYYKTQGKNLHDVLVELYNRHGWYREGLVSVTKKGADGAREIQSLLSGMRQNPLQSIAGIAVASIEDYETQNRIFTDLDQSEKIELPQANVLKYFLEDGSWVCLRPSGTEPKVKFYFSVKGETEQESDEKLELIKESFLDAVNNR</sequence>
<dbReference type="GO" id="GO:0006006">
    <property type="term" value="P:glucose metabolic process"/>
    <property type="evidence" value="ECO:0007669"/>
    <property type="project" value="UniProtKB-KW"/>
</dbReference>
<organism evidence="20 21">
    <name type="scientific">Planococcus halotolerans</name>
    <dbReference type="NCBI Taxonomy" id="2233542"/>
    <lineage>
        <taxon>Bacteria</taxon>
        <taxon>Bacillati</taxon>
        <taxon>Bacillota</taxon>
        <taxon>Bacilli</taxon>
        <taxon>Bacillales</taxon>
        <taxon>Caryophanaceae</taxon>
        <taxon>Planococcus</taxon>
    </lineage>
</organism>
<evidence type="ECO:0000256" key="6">
    <source>
        <dbReference type="ARBA" id="ARBA00012728"/>
    </source>
</evidence>
<evidence type="ECO:0000313" key="21">
    <source>
        <dbReference type="Proteomes" id="UP000251002"/>
    </source>
</evidence>
<evidence type="ECO:0000256" key="8">
    <source>
        <dbReference type="ARBA" id="ARBA00022553"/>
    </source>
</evidence>
<dbReference type="GO" id="GO:0004614">
    <property type="term" value="F:phosphoglucomutase activity"/>
    <property type="evidence" value="ECO:0007669"/>
    <property type="project" value="UniProtKB-EC"/>
</dbReference>
<keyword evidence="11" id="KW-0413">Isomerase</keyword>
<keyword evidence="9 15" id="KW-0479">Metal-binding</keyword>
<comment type="pathway">
    <text evidence="3">Glycolipid metabolism; diglucosyl-diacylglycerol biosynthesis.</text>
</comment>
<evidence type="ECO:0000313" key="20">
    <source>
        <dbReference type="EMBL" id="RAZ74698.1"/>
    </source>
</evidence>
<dbReference type="GO" id="GO:0000287">
    <property type="term" value="F:magnesium ion binding"/>
    <property type="evidence" value="ECO:0007669"/>
    <property type="project" value="InterPro"/>
</dbReference>
<dbReference type="InterPro" id="IPR036900">
    <property type="entry name" value="A-D-PHexomutase_C_sf"/>
</dbReference>
<evidence type="ECO:0000259" key="17">
    <source>
        <dbReference type="Pfam" id="PF02878"/>
    </source>
</evidence>
<evidence type="ECO:0000256" key="9">
    <source>
        <dbReference type="ARBA" id="ARBA00022723"/>
    </source>
</evidence>
<dbReference type="AlphaFoldDB" id="A0A365KNW3"/>
<dbReference type="GO" id="GO:0006166">
    <property type="term" value="P:purine ribonucleoside salvage"/>
    <property type="evidence" value="ECO:0007669"/>
    <property type="project" value="TreeGrafter"/>
</dbReference>
<dbReference type="InterPro" id="IPR005845">
    <property type="entry name" value="A-D-PHexomutase_a/b/a-II"/>
</dbReference>
<evidence type="ECO:0000256" key="13">
    <source>
        <dbReference type="ARBA" id="ARBA00041398"/>
    </source>
</evidence>
<comment type="similarity">
    <text evidence="5 15">Belongs to the phosphohexose mutase family.</text>
</comment>
<dbReference type="CDD" id="cd05799">
    <property type="entry name" value="PGM2"/>
    <property type="match status" value="1"/>
</dbReference>
<gene>
    <name evidence="20" type="ORF">DP120_15375</name>
</gene>
<comment type="caution">
    <text evidence="20">The sequence shown here is derived from an EMBL/GenBank/DDBJ whole genome shotgun (WGS) entry which is preliminary data.</text>
</comment>
<evidence type="ECO:0000256" key="4">
    <source>
        <dbReference type="ARBA" id="ARBA00005189"/>
    </source>
</evidence>
<evidence type="ECO:0000256" key="12">
    <source>
        <dbReference type="ARBA" id="ARBA00039995"/>
    </source>
</evidence>
<evidence type="ECO:0000256" key="15">
    <source>
        <dbReference type="RuleBase" id="RU004326"/>
    </source>
</evidence>
<dbReference type="InterPro" id="IPR005841">
    <property type="entry name" value="Alpha-D-phosphohexomutase_SF"/>
</dbReference>
<dbReference type="InterPro" id="IPR005846">
    <property type="entry name" value="A-D-PHexomutase_a/b/a-III"/>
</dbReference>
<dbReference type="InterPro" id="IPR016066">
    <property type="entry name" value="A-D-PHexomutase_CS"/>
</dbReference>
<dbReference type="PROSITE" id="PS00710">
    <property type="entry name" value="PGM_PMM"/>
    <property type="match status" value="1"/>
</dbReference>
<evidence type="ECO:0000256" key="10">
    <source>
        <dbReference type="ARBA" id="ARBA00022842"/>
    </source>
</evidence>
<dbReference type="Pfam" id="PF02878">
    <property type="entry name" value="PGM_PMM_I"/>
    <property type="match status" value="1"/>
</dbReference>
<evidence type="ECO:0000256" key="5">
    <source>
        <dbReference type="ARBA" id="ARBA00010231"/>
    </source>
</evidence>
<dbReference type="InterPro" id="IPR016055">
    <property type="entry name" value="A-D-PHexomutase_a/b/a-I/II/III"/>
</dbReference>
<dbReference type="InterPro" id="IPR005843">
    <property type="entry name" value="A-D-PHexomutase_C"/>
</dbReference>
<dbReference type="PANTHER" id="PTHR45745:SF1">
    <property type="entry name" value="PHOSPHOGLUCOMUTASE 2B-RELATED"/>
    <property type="match status" value="1"/>
</dbReference>
<keyword evidence="10 15" id="KW-0460">Magnesium</keyword>